<dbReference type="Proteomes" id="UP001341840">
    <property type="component" value="Unassembled WGS sequence"/>
</dbReference>
<name>A0ABU6X2A1_9FABA</name>
<keyword evidence="3" id="KW-1185">Reference proteome</keyword>
<dbReference type="EMBL" id="JASCZI010211463">
    <property type="protein sequence ID" value="MED6192077.1"/>
    <property type="molecule type" value="Genomic_DNA"/>
</dbReference>
<reference evidence="2 3" key="1">
    <citation type="journal article" date="2023" name="Plants (Basel)">
        <title>Bridging the Gap: Combining Genomics and Transcriptomics Approaches to Understand Stylosanthes scabra, an Orphan Legume from the Brazilian Caatinga.</title>
        <authorList>
            <person name="Ferreira-Neto J.R.C."/>
            <person name="da Silva M.D."/>
            <person name="Binneck E."/>
            <person name="de Melo N.F."/>
            <person name="da Silva R.H."/>
            <person name="de Melo A.L.T.M."/>
            <person name="Pandolfi V."/>
            <person name="Bustamante F.O."/>
            <person name="Brasileiro-Vidal A.C."/>
            <person name="Benko-Iseppon A.M."/>
        </authorList>
    </citation>
    <scope>NUCLEOTIDE SEQUENCE [LARGE SCALE GENOMIC DNA]</scope>
    <source>
        <tissue evidence="2">Leaves</tissue>
    </source>
</reference>
<protein>
    <submittedName>
        <fullName evidence="2">Uncharacterized protein</fullName>
    </submittedName>
</protein>
<accession>A0ABU6X2A1</accession>
<evidence type="ECO:0000256" key="1">
    <source>
        <dbReference type="SAM" id="MobiDB-lite"/>
    </source>
</evidence>
<feature type="compositionally biased region" description="Basic and acidic residues" evidence="1">
    <location>
        <begin position="11"/>
        <end position="26"/>
    </location>
</feature>
<comment type="caution">
    <text evidence="2">The sequence shown here is derived from an EMBL/GenBank/DDBJ whole genome shotgun (WGS) entry which is preliminary data.</text>
</comment>
<feature type="compositionally biased region" description="Basic residues" evidence="1">
    <location>
        <begin position="1"/>
        <end position="10"/>
    </location>
</feature>
<proteinExistence type="predicted"/>
<sequence>MRKRRKRRPETKRSHQKTLERVEPGRANDSGRVSTGRVRRAASESGCRVGSNFWAGRGTQVRSVPDFGLDFWTGQAGAVEAELLERKLSMADSNLQRARESACGDRWGRFLARLTRDGEKKRLMAAVTNENVGREAKNERQRASKRRNKWLAGELLTAREEAAGDESGLVVLGTERRRWWSWW</sequence>
<feature type="region of interest" description="Disordered" evidence="1">
    <location>
        <begin position="1"/>
        <end position="42"/>
    </location>
</feature>
<organism evidence="2 3">
    <name type="scientific">Stylosanthes scabra</name>
    <dbReference type="NCBI Taxonomy" id="79078"/>
    <lineage>
        <taxon>Eukaryota</taxon>
        <taxon>Viridiplantae</taxon>
        <taxon>Streptophyta</taxon>
        <taxon>Embryophyta</taxon>
        <taxon>Tracheophyta</taxon>
        <taxon>Spermatophyta</taxon>
        <taxon>Magnoliopsida</taxon>
        <taxon>eudicotyledons</taxon>
        <taxon>Gunneridae</taxon>
        <taxon>Pentapetalae</taxon>
        <taxon>rosids</taxon>
        <taxon>fabids</taxon>
        <taxon>Fabales</taxon>
        <taxon>Fabaceae</taxon>
        <taxon>Papilionoideae</taxon>
        <taxon>50 kb inversion clade</taxon>
        <taxon>dalbergioids sensu lato</taxon>
        <taxon>Dalbergieae</taxon>
        <taxon>Pterocarpus clade</taxon>
        <taxon>Stylosanthes</taxon>
    </lineage>
</organism>
<evidence type="ECO:0000313" key="2">
    <source>
        <dbReference type="EMBL" id="MED6192077.1"/>
    </source>
</evidence>
<evidence type="ECO:0000313" key="3">
    <source>
        <dbReference type="Proteomes" id="UP001341840"/>
    </source>
</evidence>
<gene>
    <name evidence="2" type="ORF">PIB30_006904</name>
</gene>